<evidence type="ECO:0000313" key="20">
    <source>
        <dbReference type="EMBL" id="MBM6923581.1"/>
    </source>
</evidence>
<dbReference type="SUPFAM" id="SSF54991">
    <property type="entry name" value="Anticodon-binding domain of PheRS"/>
    <property type="match status" value="1"/>
</dbReference>
<dbReference type="InterPro" id="IPR002547">
    <property type="entry name" value="tRNA-bd_dom"/>
</dbReference>
<evidence type="ECO:0000256" key="8">
    <source>
        <dbReference type="ARBA" id="ARBA00022741"/>
    </source>
</evidence>
<dbReference type="Pfam" id="PF01588">
    <property type="entry name" value="tRNA_bind"/>
    <property type="match status" value="1"/>
</dbReference>
<evidence type="ECO:0000256" key="9">
    <source>
        <dbReference type="ARBA" id="ARBA00022840"/>
    </source>
</evidence>
<evidence type="ECO:0000256" key="7">
    <source>
        <dbReference type="ARBA" id="ARBA00022723"/>
    </source>
</evidence>
<dbReference type="Pfam" id="PF03147">
    <property type="entry name" value="FDX-ACB"/>
    <property type="match status" value="1"/>
</dbReference>
<evidence type="ECO:0000256" key="15">
    <source>
        <dbReference type="HAMAP-Rule" id="MF_00283"/>
    </source>
</evidence>
<evidence type="ECO:0000313" key="21">
    <source>
        <dbReference type="Proteomes" id="UP000724149"/>
    </source>
</evidence>
<protein>
    <recommendedName>
        <fullName evidence="15">Phenylalanine--tRNA ligase beta subunit</fullName>
        <ecNumber evidence="15">6.1.1.20</ecNumber>
    </recommendedName>
    <alternativeName>
        <fullName evidence="15">Phenylalanyl-tRNA synthetase beta subunit</fullName>
        <shortName evidence="15">PheRS</shortName>
    </alternativeName>
</protein>
<evidence type="ECO:0000256" key="1">
    <source>
        <dbReference type="ARBA" id="ARBA00004496"/>
    </source>
</evidence>
<dbReference type="InterPro" id="IPR005147">
    <property type="entry name" value="tRNA_synthase_B5-dom"/>
</dbReference>
<gene>
    <name evidence="15" type="primary">pheT</name>
    <name evidence="20" type="ORF">H9X81_07750</name>
</gene>
<sequence length="794" mass="87619">MNLSMKWLSDYVDIDVTPKQFSDDMTMSGSKVEGYADETAEIKNVVVGKLLSVEPHPNADHLVVCKVDVGEGAPIQICTGAKNVKAGDIVPVAKDGSTLPGGVSIHKGELRGQESNGMLCSLGELGLTTHDFPYADENGIFILQGEEAAAPLGTDICKAIGLDDVSVEFEITPNRPDCLSVTGLAREAAVTYNVPLKLHQPEVKGCGEDIHNYLSVRVENPELCPRYMARVVKNVRIGPSPRWLRERLRASGMRAINNIVDITNYVMLEYGQPLHAFDLKHMKDGQIVVRNAREGETILTLEGVDRVLSPEMLVICDSEKPSAVAGVKGGKYSGIYDDTTTIVFESANFFGPSVRVTARDLGMRTESSGRYEKGLDPATCLPAVMRACELVELLDAGDVVDGIIDIDNSNHTPRQIRLEPEWINRFLGTDDISEEFMREKLTQLGFQLDGDMITVPSYRADVEGKADVAEEIARFYGYNKIPTTIIRGEAAAQLTPRQKFERKLNELLLAQGMNEIATFSFISPKYYDKIGLPADAPERHSVEILNPLGEDTSVMRTTALPSMLEVLASNYSHRTLDVRLYEMATEYIPVEGQQLPYEPVRLTMGMYGDCDFFTIKGAIETILENLGIEEYDIVPVKDDPTYHPGRCAELVIDGDPIGRFGEIHPIVAERYELDARSYAARLDVEKLFAHYNPNREYTPLPKFPAAQRDIAVVCDDDLPVLTMERAVRAAVGPMLEKIVLFDVYKGSHIPAGKKSVAFNLVLRRADRTITDEESESAVQKAVAALAELGAELRS</sequence>
<evidence type="ECO:0000256" key="4">
    <source>
        <dbReference type="ARBA" id="ARBA00022490"/>
    </source>
</evidence>
<dbReference type="InterPro" id="IPR004532">
    <property type="entry name" value="Phe-tRNA-ligase_IIc_bsu_bact"/>
</dbReference>
<keyword evidence="4 15" id="KW-0963">Cytoplasm</keyword>
<dbReference type="InterPro" id="IPR005146">
    <property type="entry name" value="B3/B4_tRNA-bd"/>
</dbReference>
<dbReference type="InterPro" id="IPR020825">
    <property type="entry name" value="Phe-tRNA_synthase-like_B3/B4"/>
</dbReference>
<name>A0ABS2GNN6_9FIRM</name>
<comment type="subcellular location">
    <subcellularLocation>
        <location evidence="1 15">Cytoplasm</location>
    </subcellularLocation>
</comment>
<evidence type="ECO:0000256" key="14">
    <source>
        <dbReference type="ARBA" id="ARBA00049255"/>
    </source>
</evidence>
<proteinExistence type="inferred from homology"/>
<dbReference type="EMBL" id="JACSNR010000007">
    <property type="protein sequence ID" value="MBM6923581.1"/>
    <property type="molecule type" value="Genomic_DNA"/>
</dbReference>
<dbReference type="Gene3D" id="3.30.70.380">
    <property type="entry name" value="Ferrodoxin-fold anticodon-binding domain"/>
    <property type="match status" value="1"/>
</dbReference>
<keyword evidence="12 15" id="KW-0648">Protein biosynthesis</keyword>
<evidence type="ECO:0000256" key="13">
    <source>
        <dbReference type="ARBA" id="ARBA00023146"/>
    </source>
</evidence>
<dbReference type="CDD" id="cd00769">
    <property type="entry name" value="PheRS_beta_core"/>
    <property type="match status" value="1"/>
</dbReference>
<evidence type="ECO:0000256" key="10">
    <source>
        <dbReference type="ARBA" id="ARBA00022842"/>
    </source>
</evidence>
<dbReference type="SUPFAM" id="SSF50249">
    <property type="entry name" value="Nucleic acid-binding proteins"/>
    <property type="match status" value="1"/>
</dbReference>
<feature type="binding site" evidence="15">
    <location>
        <position position="461"/>
    </location>
    <ligand>
        <name>Mg(2+)</name>
        <dbReference type="ChEBI" id="CHEBI:18420"/>
        <note>shared with alpha subunit</note>
    </ligand>
</feature>
<evidence type="ECO:0000259" key="19">
    <source>
        <dbReference type="PROSITE" id="PS51483"/>
    </source>
</evidence>
<comment type="similarity">
    <text evidence="2 15">Belongs to the phenylalanyl-tRNA synthetase beta subunit family. Type 1 subfamily.</text>
</comment>
<evidence type="ECO:0000256" key="5">
    <source>
        <dbReference type="ARBA" id="ARBA00022555"/>
    </source>
</evidence>
<dbReference type="PROSITE" id="PS51447">
    <property type="entry name" value="FDX_ACB"/>
    <property type="match status" value="1"/>
</dbReference>
<keyword evidence="7 15" id="KW-0479">Metal-binding</keyword>
<evidence type="ECO:0000259" key="17">
    <source>
        <dbReference type="PROSITE" id="PS50886"/>
    </source>
</evidence>
<dbReference type="InterPro" id="IPR009061">
    <property type="entry name" value="DNA-bd_dom_put_sf"/>
</dbReference>
<dbReference type="CDD" id="cd02796">
    <property type="entry name" value="tRNA_bind_bactPheRS"/>
    <property type="match status" value="1"/>
</dbReference>
<dbReference type="InterPro" id="IPR012340">
    <property type="entry name" value="NA-bd_OB-fold"/>
</dbReference>
<dbReference type="Gene3D" id="2.40.50.140">
    <property type="entry name" value="Nucleic acid-binding proteins"/>
    <property type="match status" value="1"/>
</dbReference>
<evidence type="ECO:0000256" key="16">
    <source>
        <dbReference type="PROSITE-ProRule" id="PRU00209"/>
    </source>
</evidence>
<dbReference type="InterPro" id="IPR045864">
    <property type="entry name" value="aa-tRNA-synth_II/BPL/LPL"/>
</dbReference>
<feature type="binding site" evidence="15">
    <location>
        <position position="470"/>
    </location>
    <ligand>
        <name>Mg(2+)</name>
        <dbReference type="ChEBI" id="CHEBI:18420"/>
        <note>shared with alpha subunit</note>
    </ligand>
</feature>
<accession>A0ABS2GNN6</accession>
<keyword evidence="21" id="KW-1185">Reference proteome</keyword>
<keyword evidence="5 16" id="KW-0820">tRNA-binding</keyword>
<dbReference type="Gene3D" id="3.50.40.10">
    <property type="entry name" value="Phenylalanyl-trna Synthetase, Chain B, domain 3"/>
    <property type="match status" value="1"/>
</dbReference>
<reference evidence="20 21" key="1">
    <citation type="journal article" date="2021" name="Sci. Rep.">
        <title>The distribution of antibiotic resistance genes in chicken gut microbiota commensals.</title>
        <authorList>
            <person name="Juricova H."/>
            <person name="Matiasovicova J."/>
            <person name="Kubasova T."/>
            <person name="Cejkova D."/>
            <person name="Rychlik I."/>
        </authorList>
    </citation>
    <scope>NUCLEOTIDE SEQUENCE [LARGE SCALE GENOMIC DNA]</scope>
    <source>
        <strain evidence="20 21">An564</strain>
    </source>
</reference>
<dbReference type="InterPro" id="IPR033714">
    <property type="entry name" value="tRNA_bind_bactPheRS"/>
</dbReference>
<feature type="domain" description="FDX-ACB" evidence="18">
    <location>
        <begin position="701"/>
        <end position="793"/>
    </location>
</feature>
<evidence type="ECO:0000256" key="2">
    <source>
        <dbReference type="ARBA" id="ARBA00008653"/>
    </source>
</evidence>
<keyword evidence="9 15" id="KW-0067">ATP-binding</keyword>
<dbReference type="Proteomes" id="UP000724149">
    <property type="component" value="Unassembled WGS sequence"/>
</dbReference>
<dbReference type="RefSeq" id="WP_191392535.1">
    <property type="nucleotide sequence ID" value="NZ_JACSNR010000007.1"/>
</dbReference>
<evidence type="ECO:0000256" key="12">
    <source>
        <dbReference type="ARBA" id="ARBA00022917"/>
    </source>
</evidence>
<keyword evidence="6 15" id="KW-0436">Ligase</keyword>
<keyword evidence="11 16" id="KW-0694">RNA-binding</keyword>
<comment type="cofactor">
    <cofactor evidence="15">
        <name>Mg(2+)</name>
        <dbReference type="ChEBI" id="CHEBI:18420"/>
    </cofactor>
    <text evidence="15">Binds 2 magnesium ions per tetramer.</text>
</comment>
<dbReference type="EC" id="6.1.1.20" evidence="15"/>
<comment type="catalytic activity">
    <reaction evidence="14 15">
        <text>tRNA(Phe) + L-phenylalanine + ATP = L-phenylalanyl-tRNA(Phe) + AMP + diphosphate + H(+)</text>
        <dbReference type="Rhea" id="RHEA:19413"/>
        <dbReference type="Rhea" id="RHEA-COMP:9668"/>
        <dbReference type="Rhea" id="RHEA-COMP:9699"/>
        <dbReference type="ChEBI" id="CHEBI:15378"/>
        <dbReference type="ChEBI" id="CHEBI:30616"/>
        <dbReference type="ChEBI" id="CHEBI:33019"/>
        <dbReference type="ChEBI" id="CHEBI:58095"/>
        <dbReference type="ChEBI" id="CHEBI:78442"/>
        <dbReference type="ChEBI" id="CHEBI:78531"/>
        <dbReference type="ChEBI" id="CHEBI:456215"/>
        <dbReference type="EC" id="6.1.1.20"/>
    </reaction>
</comment>
<dbReference type="Pfam" id="PF03483">
    <property type="entry name" value="B3_4"/>
    <property type="match status" value="1"/>
</dbReference>
<evidence type="ECO:0000256" key="3">
    <source>
        <dbReference type="ARBA" id="ARBA00011209"/>
    </source>
</evidence>
<organism evidence="20 21">
    <name type="scientific">Hydrogenoanaerobacterium saccharovorans</name>
    <dbReference type="NCBI Taxonomy" id="474960"/>
    <lineage>
        <taxon>Bacteria</taxon>
        <taxon>Bacillati</taxon>
        <taxon>Bacillota</taxon>
        <taxon>Clostridia</taxon>
        <taxon>Eubacteriales</taxon>
        <taxon>Oscillospiraceae</taxon>
        <taxon>Hydrogenoanaerobacterium</taxon>
    </lineage>
</organism>
<dbReference type="SMART" id="SM00896">
    <property type="entry name" value="FDX-ACB"/>
    <property type="match status" value="1"/>
</dbReference>
<dbReference type="PROSITE" id="PS50886">
    <property type="entry name" value="TRBD"/>
    <property type="match status" value="1"/>
</dbReference>
<dbReference type="NCBIfam" id="TIGR00472">
    <property type="entry name" value="pheT_bact"/>
    <property type="match status" value="1"/>
</dbReference>
<dbReference type="SUPFAM" id="SSF55681">
    <property type="entry name" value="Class II aaRS and biotin synthetases"/>
    <property type="match status" value="1"/>
</dbReference>
<dbReference type="Gene3D" id="3.30.930.10">
    <property type="entry name" value="Bira Bifunctional Protein, Domain 2"/>
    <property type="match status" value="1"/>
</dbReference>
<dbReference type="Gene3D" id="3.30.56.10">
    <property type="match status" value="2"/>
</dbReference>
<dbReference type="InterPro" id="IPR041616">
    <property type="entry name" value="PheRS_beta_core"/>
</dbReference>
<dbReference type="PROSITE" id="PS51483">
    <property type="entry name" value="B5"/>
    <property type="match status" value="1"/>
</dbReference>
<keyword evidence="13 15" id="KW-0030">Aminoacyl-tRNA synthetase</keyword>
<evidence type="ECO:0000256" key="6">
    <source>
        <dbReference type="ARBA" id="ARBA00022598"/>
    </source>
</evidence>
<dbReference type="SMART" id="SM00873">
    <property type="entry name" value="B3_4"/>
    <property type="match status" value="1"/>
</dbReference>
<feature type="binding site" evidence="15">
    <location>
        <position position="467"/>
    </location>
    <ligand>
        <name>Mg(2+)</name>
        <dbReference type="ChEBI" id="CHEBI:18420"/>
        <note>shared with alpha subunit</note>
    </ligand>
</feature>
<dbReference type="Pfam" id="PF03484">
    <property type="entry name" value="B5"/>
    <property type="match status" value="1"/>
</dbReference>
<evidence type="ECO:0000256" key="11">
    <source>
        <dbReference type="ARBA" id="ARBA00022884"/>
    </source>
</evidence>
<dbReference type="SUPFAM" id="SSF46955">
    <property type="entry name" value="Putative DNA-binding domain"/>
    <property type="match status" value="1"/>
</dbReference>
<dbReference type="GO" id="GO:0004826">
    <property type="term" value="F:phenylalanine-tRNA ligase activity"/>
    <property type="evidence" value="ECO:0007669"/>
    <property type="project" value="UniProtKB-EC"/>
</dbReference>
<dbReference type="HAMAP" id="MF_00283">
    <property type="entry name" value="Phe_tRNA_synth_beta1"/>
    <property type="match status" value="1"/>
</dbReference>
<dbReference type="NCBIfam" id="NF045760">
    <property type="entry name" value="YtpR"/>
    <property type="match status" value="1"/>
</dbReference>
<feature type="domain" description="B5" evidence="19">
    <location>
        <begin position="411"/>
        <end position="483"/>
    </location>
</feature>
<comment type="caution">
    <text evidence="20">The sequence shown here is derived from an EMBL/GenBank/DDBJ whole genome shotgun (WGS) entry which is preliminary data.</text>
</comment>
<keyword evidence="8 15" id="KW-0547">Nucleotide-binding</keyword>
<feature type="domain" description="TRNA-binding" evidence="17">
    <location>
        <begin position="39"/>
        <end position="157"/>
    </location>
</feature>
<evidence type="ECO:0000259" key="18">
    <source>
        <dbReference type="PROSITE" id="PS51447"/>
    </source>
</evidence>
<dbReference type="SUPFAM" id="SSF56037">
    <property type="entry name" value="PheT/TilS domain"/>
    <property type="match status" value="1"/>
</dbReference>
<keyword evidence="10 15" id="KW-0460">Magnesium</keyword>
<dbReference type="PANTHER" id="PTHR10947:SF0">
    <property type="entry name" value="PHENYLALANINE--TRNA LIGASE BETA SUBUNIT"/>
    <property type="match status" value="1"/>
</dbReference>
<comment type="subunit">
    <text evidence="3 15">Tetramer of two alpha and two beta subunits.</text>
</comment>
<dbReference type="InterPro" id="IPR036690">
    <property type="entry name" value="Fdx_antiC-bd_sf"/>
</dbReference>
<dbReference type="InterPro" id="IPR045060">
    <property type="entry name" value="Phe-tRNA-ligase_IIc_bsu"/>
</dbReference>
<dbReference type="SMART" id="SM00874">
    <property type="entry name" value="B5"/>
    <property type="match status" value="1"/>
</dbReference>
<dbReference type="PANTHER" id="PTHR10947">
    <property type="entry name" value="PHENYLALANYL-TRNA SYNTHETASE BETA CHAIN AND LEUCINE-RICH REPEAT-CONTAINING PROTEIN 47"/>
    <property type="match status" value="1"/>
</dbReference>
<dbReference type="InterPro" id="IPR005121">
    <property type="entry name" value="Fdx_antiC-bd"/>
</dbReference>
<dbReference type="Pfam" id="PF17759">
    <property type="entry name" value="tRNA_synthFbeta"/>
    <property type="match status" value="1"/>
</dbReference>
<feature type="binding site" evidence="15">
    <location>
        <position position="471"/>
    </location>
    <ligand>
        <name>Mg(2+)</name>
        <dbReference type="ChEBI" id="CHEBI:18420"/>
        <note>shared with alpha subunit</note>
    </ligand>
</feature>